<dbReference type="EMBL" id="CP116221">
    <property type="protein sequence ID" value="WCO00494.1"/>
    <property type="molecule type" value="Genomic_DNA"/>
</dbReference>
<dbReference type="Pfam" id="PF08695">
    <property type="entry name" value="Coa1"/>
    <property type="match status" value="1"/>
</dbReference>
<evidence type="ECO:0000313" key="1">
    <source>
        <dbReference type="EMBL" id="WCO00494.1"/>
    </source>
</evidence>
<dbReference type="RefSeq" id="WP_249996594.1">
    <property type="nucleotide sequence ID" value="NZ_CP116221.1"/>
</dbReference>
<keyword evidence="2" id="KW-1185">Reference proteome</keyword>
<organism evidence="1 2">
    <name type="scientific">Psychroserpens ponticola</name>
    <dbReference type="NCBI Taxonomy" id="2932268"/>
    <lineage>
        <taxon>Bacteria</taxon>
        <taxon>Pseudomonadati</taxon>
        <taxon>Bacteroidota</taxon>
        <taxon>Flavobacteriia</taxon>
        <taxon>Flavobacteriales</taxon>
        <taxon>Flavobacteriaceae</taxon>
        <taxon>Psychroserpens</taxon>
    </lineage>
</organism>
<name>A0ABY7RTQ1_9FLAO</name>
<protein>
    <submittedName>
        <fullName evidence="1">Cytochrome c oxidase assembly factor Coa1 family protein</fullName>
    </submittedName>
</protein>
<dbReference type="Proteomes" id="UP001202717">
    <property type="component" value="Chromosome"/>
</dbReference>
<reference evidence="1 2" key="1">
    <citation type="submission" date="2023-01" db="EMBL/GenBank/DDBJ databases">
        <title>Psychroserpens ponticola sp. nov., isolated from seawater.</title>
        <authorList>
            <person name="Kristyanto S."/>
            <person name="Jung J."/>
            <person name="Kim J.M."/>
            <person name="Jeon C.O."/>
        </authorList>
    </citation>
    <scope>NUCLEOTIDE SEQUENCE [LARGE SCALE GENOMIC DNA]</scope>
    <source>
        <strain evidence="1 2">MSW6</strain>
    </source>
</reference>
<dbReference type="InterPro" id="IPR014807">
    <property type="entry name" value="Coa1"/>
</dbReference>
<evidence type="ECO:0000313" key="2">
    <source>
        <dbReference type="Proteomes" id="UP001202717"/>
    </source>
</evidence>
<sequence>MILLLVIFFSSGMNKVASDLTIAYSDTELYNNALEKVKANESALNILGEIQPIDKLAILEGQANYSEDNSSVKTSIRIVGTKGNAKLDIIANKVKNDWVYKTINIRIKKPKDKKQTIVIVSEN</sequence>
<gene>
    <name evidence="1" type="ORF">MUN68_010475</name>
</gene>
<accession>A0ABY7RTQ1</accession>
<proteinExistence type="predicted"/>